<accession>A0ABD1D5I3</accession>
<evidence type="ECO:0000313" key="3">
    <source>
        <dbReference type="Proteomes" id="UP001562425"/>
    </source>
</evidence>
<organism evidence="2 3">
    <name type="scientific">Culex pipiens pipiens</name>
    <name type="common">Northern house mosquito</name>
    <dbReference type="NCBI Taxonomy" id="38569"/>
    <lineage>
        <taxon>Eukaryota</taxon>
        <taxon>Metazoa</taxon>
        <taxon>Ecdysozoa</taxon>
        <taxon>Arthropoda</taxon>
        <taxon>Hexapoda</taxon>
        <taxon>Insecta</taxon>
        <taxon>Pterygota</taxon>
        <taxon>Neoptera</taxon>
        <taxon>Endopterygota</taxon>
        <taxon>Diptera</taxon>
        <taxon>Nematocera</taxon>
        <taxon>Culicoidea</taxon>
        <taxon>Culicidae</taxon>
        <taxon>Culicinae</taxon>
        <taxon>Culicini</taxon>
        <taxon>Culex</taxon>
        <taxon>Culex</taxon>
    </lineage>
</organism>
<name>A0ABD1D5I3_CULPP</name>
<dbReference type="EMBL" id="JBEHCU010007882">
    <property type="protein sequence ID" value="KAL1391451.1"/>
    <property type="molecule type" value="Genomic_DNA"/>
</dbReference>
<comment type="caution">
    <text evidence="2">The sequence shown here is derived from an EMBL/GenBank/DDBJ whole genome shotgun (WGS) entry which is preliminary data.</text>
</comment>
<feature type="region of interest" description="Disordered" evidence="1">
    <location>
        <begin position="204"/>
        <end position="295"/>
    </location>
</feature>
<proteinExistence type="predicted"/>
<feature type="compositionally biased region" description="Basic residues" evidence="1">
    <location>
        <begin position="214"/>
        <end position="228"/>
    </location>
</feature>
<evidence type="ECO:0000256" key="1">
    <source>
        <dbReference type="SAM" id="MobiDB-lite"/>
    </source>
</evidence>
<sequence length="378" mass="41460">MVNSRTNVHYTIEEVDRLNDFIQNAGNIRNDITRSGLSLSVLARHAEVLWKELRSKYNPLVEEASAEKAARLLLEQRVMALEVHNDSHPSIEVEDQVTPSEFQALWEQNAALQATVEELSKTITELASAKSASEQAALNSEVSALREQNLALTAEVAALRETAVTQPPSESQSEAEATLSLELAKAQQEILSLREDLKSLKEEAAKRELESKSGKNKGKNQGRQKPKQAKGGAKNANPKPAVPKTPPGSQEDVTSLEGASQGGSPGDGSVEGNANDDFTVVNRRKPRSKHKPRLRNEAIAIKADEQSYASLLRNMRSNDDFKDLGEATKSVRRTRRNELLLILKKGVKPSSEYARLVAESVGSDEIKVRSLCPDTTLQ</sequence>
<reference evidence="2 3" key="1">
    <citation type="submission" date="2024-05" db="EMBL/GenBank/DDBJ databases">
        <title>Culex pipiens pipiens assembly and annotation.</title>
        <authorList>
            <person name="Alout H."/>
            <person name="Durand T."/>
        </authorList>
    </citation>
    <scope>NUCLEOTIDE SEQUENCE [LARGE SCALE GENOMIC DNA]</scope>
    <source>
        <strain evidence="2">HA-2024</strain>
        <tissue evidence="2">Whole body</tissue>
    </source>
</reference>
<feature type="non-terminal residue" evidence="2">
    <location>
        <position position="378"/>
    </location>
</feature>
<protein>
    <submittedName>
        <fullName evidence="2">Uncharacterized protein</fullName>
    </submittedName>
</protein>
<feature type="compositionally biased region" description="Basic residues" evidence="1">
    <location>
        <begin position="282"/>
        <end position="293"/>
    </location>
</feature>
<gene>
    <name evidence="2" type="ORF">pipiens_012376</name>
</gene>
<feature type="compositionally biased region" description="Basic and acidic residues" evidence="1">
    <location>
        <begin position="204"/>
        <end position="213"/>
    </location>
</feature>
<dbReference type="Proteomes" id="UP001562425">
    <property type="component" value="Unassembled WGS sequence"/>
</dbReference>
<keyword evidence="3" id="KW-1185">Reference proteome</keyword>
<evidence type="ECO:0000313" key="2">
    <source>
        <dbReference type="EMBL" id="KAL1391451.1"/>
    </source>
</evidence>
<dbReference type="AlphaFoldDB" id="A0ABD1D5I3"/>